<dbReference type="GO" id="GO:0047372">
    <property type="term" value="F:monoacylglycerol lipase activity"/>
    <property type="evidence" value="ECO:0007669"/>
    <property type="project" value="TreeGrafter"/>
</dbReference>
<name>A0A096LW78_POEFO</name>
<keyword evidence="2" id="KW-0472">Membrane</keyword>
<evidence type="ECO:0000256" key="2">
    <source>
        <dbReference type="SAM" id="Phobius"/>
    </source>
</evidence>
<dbReference type="Gene3D" id="3.40.50.1820">
    <property type="entry name" value="alpha/beta hydrolase"/>
    <property type="match status" value="1"/>
</dbReference>
<dbReference type="InterPro" id="IPR000073">
    <property type="entry name" value="AB_hydrolase_1"/>
</dbReference>
<dbReference type="AlphaFoldDB" id="A0A096LW78"/>
<keyword evidence="2" id="KW-1133">Transmembrane helix</keyword>
<proteinExistence type="inferred from homology"/>
<dbReference type="PANTHER" id="PTHR43798:SF32">
    <property type="entry name" value="ABHYDROLASE DOMAIN-CONTAINING 6, ACYLGLYCEROL LIPASE A"/>
    <property type="match status" value="1"/>
</dbReference>
<dbReference type="GO" id="GO:0046464">
    <property type="term" value="P:acylglycerol catabolic process"/>
    <property type="evidence" value="ECO:0007669"/>
    <property type="project" value="TreeGrafter"/>
</dbReference>
<dbReference type="Proteomes" id="UP000028760">
    <property type="component" value="Unassembled WGS sequence"/>
</dbReference>
<evidence type="ECO:0000259" key="3">
    <source>
        <dbReference type="Pfam" id="PF00561"/>
    </source>
</evidence>
<reference evidence="4" key="2">
    <citation type="submission" date="2025-08" db="UniProtKB">
        <authorList>
            <consortium name="Ensembl"/>
        </authorList>
    </citation>
    <scope>IDENTIFICATION</scope>
</reference>
<dbReference type="PANTHER" id="PTHR43798">
    <property type="entry name" value="MONOACYLGLYCEROL LIPASE"/>
    <property type="match status" value="1"/>
</dbReference>
<feature type="transmembrane region" description="Helical" evidence="2">
    <location>
        <begin position="12"/>
        <end position="35"/>
    </location>
</feature>
<dbReference type="GeneTree" id="ENSGT00510000047225"/>
<evidence type="ECO:0000313" key="5">
    <source>
        <dbReference type="Proteomes" id="UP000028760"/>
    </source>
</evidence>
<accession>A0A096LW78</accession>
<dbReference type="EMBL" id="AYCK01016375">
    <property type="status" value="NOT_ANNOTATED_CDS"/>
    <property type="molecule type" value="Genomic_DNA"/>
</dbReference>
<dbReference type="InterPro" id="IPR050266">
    <property type="entry name" value="AB_hydrolase_sf"/>
</dbReference>
<reference evidence="4" key="3">
    <citation type="submission" date="2025-09" db="UniProtKB">
        <authorList>
            <consortium name="Ensembl"/>
        </authorList>
    </citation>
    <scope>IDENTIFICATION</scope>
</reference>
<dbReference type="Pfam" id="PF00561">
    <property type="entry name" value="Abhydrolase_1"/>
    <property type="match status" value="1"/>
</dbReference>
<reference evidence="5" key="1">
    <citation type="submission" date="2013-10" db="EMBL/GenBank/DDBJ databases">
        <authorList>
            <person name="Schartl M."/>
            <person name="Warren W."/>
        </authorList>
    </citation>
    <scope>NUCLEOTIDE SEQUENCE [LARGE SCALE GENOMIC DNA]</scope>
    <source>
        <strain evidence="5">female</strain>
    </source>
</reference>
<dbReference type="Ensembl" id="ENSPFOT00000029263.1">
    <property type="protein sequence ID" value="ENSPFOP00000023419.1"/>
    <property type="gene ID" value="ENSPFOG00000014994.2"/>
</dbReference>
<dbReference type="PRINTS" id="PR00111">
    <property type="entry name" value="ABHYDROLASE"/>
</dbReference>
<evidence type="ECO:0000256" key="1">
    <source>
        <dbReference type="ARBA" id="ARBA00008645"/>
    </source>
</evidence>
<protein>
    <submittedName>
        <fullName evidence="4">Abhydrolase domain containing 6, acylglycerol lipase</fullName>
    </submittedName>
</protein>
<dbReference type="SUPFAM" id="SSF53474">
    <property type="entry name" value="alpha/beta-Hydrolases"/>
    <property type="match status" value="1"/>
</dbReference>
<feature type="domain" description="AB hydrolase-1" evidence="3">
    <location>
        <begin position="73"/>
        <end position="317"/>
    </location>
</feature>
<keyword evidence="5" id="KW-1185">Reference proteome</keyword>
<evidence type="ECO:0000313" key="4">
    <source>
        <dbReference type="Ensembl" id="ENSPFOP00000023419.1"/>
    </source>
</evidence>
<dbReference type="InterPro" id="IPR029058">
    <property type="entry name" value="AB_hydrolase_fold"/>
</dbReference>
<organism evidence="4 5">
    <name type="scientific">Poecilia formosa</name>
    <name type="common">Amazon molly</name>
    <name type="synonym">Limia formosa</name>
    <dbReference type="NCBI Taxonomy" id="48698"/>
    <lineage>
        <taxon>Eukaryota</taxon>
        <taxon>Metazoa</taxon>
        <taxon>Chordata</taxon>
        <taxon>Craniata</taxon>
        <taxon>Vertebrata</taxon>
        <taxon>Euteleostomi</taxon>
        <taxon>Actinopterygii</taxon>
        <taxon>Neopterygii</taxon>
        <taxon>Teleostei</taxon>
        <taxon>Neoteleostei</taxon>
        <taxon>Acanthomorphata</taxon>
        <taxon>Ovalentaria</taxon>
        <taxon>Atherinomorphae</taxon>
        <taxon>Cyprinodontiformes</taxon>
        <taxon>Poeciliidae</taxon>
        <taxon>Poeciliinae</taxon>
        <taxon>Poecilia</taxon>
    </lineage>
</organism>
<keyword evidence="2" id="KW-0812">Transmembrane</keyword>
<dbReference type="GO" id="GO:0032281">
    <property type="term" value="C:AMPA glutamate receptor complex"/>
    <property type="evidence" value="ECO:0007669"/>
    <property type="project" value="TreeGrafter"/>
</dbReference>
<comment type="similarity">
    <text evidence="1">Belongs to the AB hydrolase superfamily.</text>
</comment>
<sequence>MELTWAKTLVLTGGVLLVPVFAIVTSFVFWPGVLLKAFNWYNRRLQGMVVRYCHSGTYRFCYTTRGTPGGATPSLLLLHGFAASKDMWLPVVMYLPRNLHVVCLDMPGHEGTSRTGAEDYSIQGQARRVHQFVRSVGLDKSPFHLVGTSMGGNVAGVYAGLYPADVCSLTLVCPAGLDYPTDSSFIALLKELDLETPNAPSKPIPLIPTSMQELEAMLKLCCYKPPKIPRQFLWGLLANRIPNNDFYREVFLAIVGEKSRYLLQEHLNLITAPLQVIWGKNDRILDVSGATVIQKALPHCQVDLLDNCGHTIALERPRKFANLVLDFHNKEKNKNLN</sequence>
<dbReference type="OMA" id="QIHTLTM"/>